<dbReference type="SMART" id="SM00320">
    <property type="entry name" value="WD40"/>
    <property type="match status" value="3"/>
</dbReference>
<feature type="repeat" description="WD" evidence="1">
    <location>
        <begin position="182"/>
        <end position="216"/>
    </location>
</feature>
<comment type="caution">
    <text evidence="2">The sequence shown here is derived from an EMBL/GenBank/DDBJ whole genome shotgun (WGS) entry which is preliminary data.</text>
</comment>
<proteinExistence type="predicted"/>
<keyword evidence="1" id="KW-0853">WD repeat</keyword>
<evidence type="ECO:0000256" key="1">
    <source>
        <dbReference type="PROSITE-ProRule" id="PRU00221"/>
    </source>
</evidence>
<dbReference type="PROSITE" id="PS50082">
    <property type="entry name" value="WD_REPEATS_2"/>
    <property type="match status" value="1"/>
</dbReference>
<organism evidence="2 3">
    <name type="scientific">Paramecium primaurelia</name>
    <dbReference type="NCBI Taxonomy" id="5886"/>
    <lineage>
        <taxon>Eukaryota</taxon>
        <taxon>Sar</taxon>
        <taxon>Alveolata</taxon>
        <taxon>Ciliophora</taxon>
        <taxon>Intramacronucleata</taxon>
        <taxon>Oligohymenophorea</taxon>
        <taxon>Peniculida</taxon>
        <taxon>Parameciidae</taxon>
        <taxon>Paramecium</taxon>
    </lineage>
</organism>
<evidence type="ECO:0008006" key="4">
    <source>
        <dbReference type="Google" id="ProtNLM"/>
    </source>
</evidence>
<sequence length="428" mass="50700">MNTKLIVDQLLNKVGECLQEVQQQLDQSFNRIEDFVEQLLFAPYPPVVPSTFNFEASVTQIFLPSIQTFTNKLIQEVKYLIYITIHQQIKYSQYQFEQYLTELQIYEIKQQNKQQDIIIKNHHQLNINSFNYNQLQNNLIQQHQDCYAIAINKDNSILLAGCYEEIKVFELKQEQLNQTQLLSEHSNNVLTLNFMNQQNQFVSSDNSGYIVIWQMNQNSQWICQQKLKEHCDSINCLIINNNEDIIISGSDDYTINFLQNQQQWVCSQTITDHTHYVLGLSLNEQQIRQDLNWNVIQKIQVEVFGCRLCFISDDVFTLQPNFKDKIHVYEMDNTNKQYSKTKEIAVKSNDNCYYHFPQQYIKQKFLVVNKNGKIFNLIKKNENGDFITQQSIDFGDYYLFGQMSENGQYLITWDMKSKEIQIRKYDQG</sequence>
<dbReference type="AlphaFoldDB" id="A0A8S1MWM8"/>
<name>A0A8S1MWM8_PARPR</name>
<dbReference type="PANTHER" id="PTHR19920">
    <property type="entry name" value="WD40 PROTEIN CIAO1"/>
    <property type="match status" value="1"/>
</dbReference>
<evidence type="ECO:0000313" key="2">
    <source>
        <dbReference type="EMBL" id="CAD8081473.1"/>
    </source>
</evidence>
<accession>A0A8S1MWM8</accession>
<evidence type="ECO:0000313" key="3">
    <source>
        <dbReference type="Proteomes" id="UP000688137"/>
    </source>
</evidence>
<dbReference type="EMBL" id="CAJJDM010000068">
    <property type="protein sequence ID" value="CAD8081473.1"/>
    <property type="molecule type" value="Genomic_DNA"/>
</dbReference>
<dbReference type="GO" id="GO:0097361">
    <property type="term" value="C:cytosolic [4Fe-4S] assembly targeting complex"/>
    <property type="evidence" value="ECO:0007669"/>
    <property type="project" value="TreeGrafter"/>
</dbReference>
<dbReference type="GO" id="GO:0016226">
    <property type="term" value="P:iron-sulfur cluster assembly"/>
    <property type="evidence" value="ECO:0007669"/>
    <property type="project" value="TreeGrafter"/>
</dbReference>
<dbReference type="Pfam" id="PF00400">
    <property type="entry name" value="WD40"/>
    <property type="match status" value="1"/>
</dbReference>
<dbReference type="Proteomes" id="UP000688137">
    <property type="component" value="Unassembled WGS sequence"/>
</dbReference>
<reference evidence="2" key="1">
    <citation type="submission" date="2021-01" db="EMBL/GenBank/DDBJ databases">
        <authorList>
            <consortium name="Genoscope - CEA"/>
            <person name="William W."/>
        </authorList>
    </citation>
    <scope>NUCLEOTIDE SEQUENCE</scope>
</reference>
<dbReference type="InterPro" id="IPR001680">
    <property type="entry name" value="WD40_rpt"/>
</dbReference>
<protein>
    <recommendedName>
        <fullName evidence="4">WD40-repeat-containing domain</fullName>
    </recommendedName>
</protein>
<dbReference type="PANTHER" id="PTHR19920:SF0">
    <property type="entry name" value="CYTOSOLIC IRON-SULFUR PROTEIN ASSEMBLY PROTEIN CIAO1-RELATED"/>
    <property type="match status" value="1"/>
</dbReference>
<keyword evidence="3" id="KW-1185">Reference proteome</keyword>
<gene>
    <name evidence="2" type="ORF">PPRIM_AZ9-3.1.T0660013</name>
</gene>